<dbReference type="Pfam" id="PF00583">
    <property type="entry name" value="Acetyltransf_1"/>
    <property type="match status" value="1"/>
</dbReference>
<accession>A0A847UCJ9</accession>
<dbReference type="GO" id="GO:0016747">
    <property type="term" value="F:acyltransferase activity, transferring groups other than amino-acyl groups"/>
    <property type="evidence" value="ECO:0007669"/>
    <property type="project" value="InterPro"/>
</dbReference>
<dbReference type="OrthoDB" id="339006at2157"/>
<feature type="domain" description="N-acetyltransferase" evidence="1">
    <location>
        <begin position="37"/>
        <end position="190"/>
    </location>
</feature>
<dbReference type="PROSITE" id="PS51186">
    <property type="entry name" value="GNAT"/>
    <property type="match status" value="1"/>
</dbReference>
<evidence type="ECO:0000259" key="1">
    <source>
        <dbReference type="PROSITE" id="PS51186"/>
    </source>
</evidence>
<dbReference type="PANTHER" id="PTHR43072">
    <property type="entry name" value="N-ACETYLTRANSFERASE"/>
    <property type="match status" value="1"/>
</dbReference>
<dbReference type="RefSeq" id="WP_170092641.1">
    <property type="nucleotide sequence ID" value="NZ_WOYG01000001.1"/>
</dbReference>
<dbReference type="SUPFAM" id="SSF55729">
    <property type="entry name" value="Acyl-CoA N-acyltransferases (Nat)"/>
    <property type="match status" value="1"/>
</dbReference>
<evidence type="ECO:0000313" key="3">
    <source>
        <dbReference type="Proteomes" id="UP000608662"/>
    </source>
</evidence>
<dbReference type="Gene3D" id="3.40.630.30">
    <property type="match status" value="1"/>
</dbReference>
<dbReference type="Proteomes" id="UP000608662">
    <property type="component" value="Unassembled WGS sequence"/>
</dbReference>
<keyword evidence="2" id="KW-0808">Transferase</keyword>
<dbReference type="InterPro" id="IPR000182">
    <property type="entry name" value="GNAT_dom"/>
</dbReference>
<dbReference type="AlphaFoldDB" id="A0A847UCJ9"/>
<name>A0A847UCJ9_9EURY</name>
<dbReference type="InterPro" id="IPR016181">
    <property type="entry name" value="Acyl_CoA_acyltransferase"/>
</dbReference>
<dbReference type="CDD" id="cd04301">
    <property type="entry name" value="NAT_SF"/>
    <property type="match status" value="1"/>
</dbReference>
<gene>
    <name evidence="2" type="ORF">GOC74_01690</name>
</gene>
<organism evidence="2 3">
    <name type="scientific">Halomicrobium mukohataei</name>
    <dbReference type="NCBI Taxonomy" id="57705"/>
    <lineage>
        <taxon>Archaea</taxon>
        <taxon>Methanobacteriati</taxon>
        <taxon>Methanobacteriota</taxon>
        <taxon>Stenosarchaea group</taxon>
        <taxon>Halobacteria</taxon>
        <taxon>Halobacteriales</taxon>
        <taxon>Haloarculaceae</taxon>
        <taxon>Halomicrobium</taxon>
    </lineage>
</organism>
<dbReference type="EMBL" id="WOYG01000001">
    <property type="protein sequence ID" value="NLV08651.1"/>
    <property type="molecule type" value="Genomic_DNA"/>
</dbReference>
<evidence type="ECO:0000313" key="2">
    <source>
        <dbReference type="EMBL" id="NLV08651.1"/>
    </source>
</evidence>
<sequence>MDQSDRVCQYWDAGECEGTRHCPPRCPRFVDREGSSWVIRPAADGDHEALVAMYDDFAPGQAAQGLPPRTRSRIADWLDGLLDEGCNFVVAGETGLVGHALYTPTDDAEPEFAVFVHQDYQGRGIGTELSKHVVAAAAVADREALTLIVDPDNRTARRLYEKLGFEVVEELPYEERGRRTAILRLRRPLDGQDGIEYQHVPIVGTRPRGR</sequence>
<comment type="caution">
    <text evidence="2">The sequence shown here is derived from an EMBL/GenBank/DDBJ whole genome shotgun (WGS) entry which is preliminary data.</text>
</comment>
<reference evidence="2" key="1">
    <citation type="submission" date="2019-12" db="EMBL/GenBank/DDBJ databases">
        <title>Whole-genome sequence of Halomicrobium mukohataei pws1.</title>
        <authorList>
            <person name="Verma D.K."/>
            <person name="Gopal K."/>
            <person name="Prasad E.S."/>
        </authorList>
    </citation>
    <scope>NUCLEOTIDE SEQUENCE</scope>
    <source>
        <strain evidence="2">Pws1</strain>
    </source>
</reference>
<proteinExistence type="predicted"/>
<protein>
    <submittedName>
        <fullName evidence="2">GNAT family N-acetyltransferase</fullName>
    </submittedName>
</protein>